<dbReference type="CDD" id="cd04301">
    <property type="entry name" value="NAT_SF"/>
    <property type="match status" value="1"/>
</dbReference>
<evidence type="ECO:0000259" key="3">
    <source>
        <dbReference type="PROSITE" id="PS51186"/>
    </source>
</evidence>
<dbReference type="Proteomes" id="UP001500200">
    <property type="component" value="Unassembled WGS sequence"/>
</dbReference>
<gene>
    <name evidence="4" type="ORF">GCM10023346_07660</name>
</gene>
<keyword evidence="2" id="KW-0012">Acyltransferase</keyword>
<evidence type="ECO:0000256" key="2">
    <source>
        <dbReference type="ARBA" id="ARBA00023315"/>
    </source>
</evidence>
<dbReference type="Pfam" id="PF00583">
    <property type="entry name" value="Acetyltransf_1"/>
    <property type="match status" value="1"/>
</dbReference>
<dbReference type="EMBL" id="BAABKK010000005">
    <property type="protein sequence ID" value="GAA5190499.1"/>
    <property type="molecule type" value="Genomic_DNA"/>
</dbReference>
<accession>A0ABP9S277</accession>
<name>A0ABP9S277_9MICC</name>
<evidence type="ECO:0000313" key="4">
    <source>
        <dbReference type="EMBL" id="GAA5190499.1"/>
    </source>
</evidence>
<dbReference type="InterPro" id="IPR016181">
    <property type="entry name" value="Acyl_CoA_acyltransferase"/>
</dbReference>
<keyword evidence="1" id="KW-0808">Transferase</keyword>
<evidence type="ECO:0000313" key="5">
    <source>
        <dbReference type="Proteomes" id="UP001500200"/>
    </source>
</evidence>
<proteinExistence type="predicted"/>
<dbReference type="PANTHER" id="PTHR43800:SF1">
    <property type="entry name" value="PEPTIDYL-LYSINE N-ACETYLTRANSFERASE YJAB"/>
    <property type="match status" value="1"/>
</dbReference>
<feature type="domain" description="N-acetyltransferase" evidence="3">
    <location>
        <begin position="1"/>
        <end position="150"/>
    </location>
</feature>
<dbReference type="RefSeq" id="WP_345447985.1">
    <property type="nucleotide sequence ID" value="NZ_BAABKK010000005.1"/>
</dbReference>
<dbReference type="Gene3D" id="3.40.630.30">
    <property type="match status" value="1"/>
</dbReference>
<sequence length="180" mass="20137">MIRAARADELERLRAIEFAAGEIFRSRGMDAIADDEPLTVTELAIFQARGGALVFADASDVPVAYLLLEHLDGNAHVEQLSVHPSHARQGLGSELLDVAEKWAHAEGLEWLTLTTFRDVPWNAPYYRRLGFEELGPEMLEDGLRGILECEGLVGLSRWPRIAMRRRVRSILIQGNSVSLY</sequence>
<keyword evidence="5" id="KW-1185">Reference proteome</keyword>
<dbReference type="PROSITE" id="PS51186">
    <property type="entry name" value="GNAT"/>
    <property type="match status" value="1"/>
</dbReference>
<evidence type="ECO:0000256" key="1">
    <source>
        <dbReference type="ARBA" id="ARBA00022679"/>
    </source>
</evidence>
<dbReference type="SUPFAM" id="SSF55729">
    <property type="entry name" value="Acyl-CoA N-acyltransferases (Nat)"/>
    <property type="match status" value="1"/>
</dbReference>
<protein>
    <submittedName>
        <fullName evidence="4">GNAT family N-acetyltransferase</fullName>
    </submittedName>
</protein>
<dbReference type="InterPro" id="IPR000182">
    <property type="entry name" value="GNAT_dom"/>
</dbReference>
<organism evidence="4 5">
    <name type="scientific">Arthrobacter gyeryongensis</name>
    <dbReference type="NCBI Taxonomy" id="1650592"/>
    <lineage>
        <taxon>Bacteria</taxon>
        <taxon>Bacillati</taxon>
        <taxon>Actinomycetota</taxon>
        <taxon>Actinomycetes</taxon>
        <taxon>Micrococcales</taxon>
        <taxon>Micrococcaceae</taxon>
        <taxon>Arthrobacter</taxon>
    </lineage>
</organism>
<reference evidence="5" key="1">
    <citation type="journal article" date="2019" name="Int. J. Syst. Evol. Microbiol.">
        <title>The Global Catalogue of Microorganisms (GCM) 10K type strain sequencing project: providing services to taxonomists for standard genome sequencing and annotation.</title>
        <authorList>
            <consortium name="The Broad Institute Genomics Platform"/>
            <consortium name="The Broad Institute Genome Sequencing Center for Infectious Disease"/>
            <person name="Wu L."/>
            <person name="Ma J."/>
        </authorList>
    </citation>
    <scope>NUCLEOTIDE SEQUENCE [LARGE SCALE GENOMIC DNA]</scope>
    <source>
        <strain evidence="5">JCM 18514</strain>
    </source>
</reference>
<dbReference type="PANTHER" id="PTHR43800">
    <property type="entry name" value="PEPTIDYL-LYSINE N-ACETYLTRANSFERASE YJAB"/>
    <property type="match status" value="1"/>
</dbReference>
<comment type="caution">
    <text evidence="4">The sequence shown here is derived from an EMBL/GenBank/DDBJ whole genome shotgun (WGS) entry which is preliminary data.</text>
</comment>